<dbReference type="PANTHER" id="PTHR38037:SF2">
    <property type="entry name" value="ATP-DEPENDENT ZINC PROTEASE DOMAIN-CONTAINING PROTEIN-RELATED"/>
    <property type="match status" value="1"/>
</dbReference>
<dbReference type="STRING" id="52442.SAMN05421880_10481"/>
<dbReference type="InterPro" id="IPR008503">
    <property type="entry name" value="Asp_endopeptidase"/>
</dbReference>
<dbReference type="Pfam" id="PF05618">
    <property type="entry name" value="Zn_protease"/>
    <property type="match status" value="1"/>
</dbReference>
<dbReference type="Proteomes" id="UP000199561">
    <property type="component" value="Unassembled WGS sequence"/>
</dbReference>
<gene>
    <name evidence="2" type="ORF">SAMN05421880_10481</name>
</gene>
<dbReference type="EMBL" id="FOUF01000004">
    <property type="protein sequence ID" value="SFM02364.1"/>
    <property type="molecule type" value="Genomic_DNA"/>
</dbReference>
<evidence type="ECO:0000313" key="2">
    <source>
        <dbReference type="EMBL" id="SFM02364.1"/>
    </source>
</evidence>
<protein>
    <submittedName>
        <fullName evidence="2">Uncharacterized conserved protein</fullName>
    </submittedName>
</protein>
<dbReference type="AlphaFoldDB" id="A0A1I4MGH3"/>
<dbReference type="Gene3D" id="2.40.70.10">
    <property type="entry name" value="Acid Proteases"/>
    <property type="match status" value="1"/>
</dbReference>
<dbReference type="PANTHER" id="PTHR38037">
    <property type="entry name" value="ZN_PROTEASE DOMAIN-CONTAINING PROTEIN"/>
    <property type="match status" value="1"/>
</dbReference>
<dbReference type="RefSeq" id="WP_090666538.1">
    <property type="nucleotide sequence ID" value="NZ_FOUF01000004.1"/>
</dbReference>
<evidence type="ECO:0000313" key="3">
    <source>
        <dbReference type="Proteomes" id="UP000199561"/>
    </source>
</evidence>
<feature type="domain" description="Retropepsin-like aspartic endopeptidase" evidence="1">
    <location>
        <begin position="40"/>
        <end position="177"/>
    </location>
</feature>
<accession>A0A1I4MGH3</accession>
<organism evidence="2 3">
    <name type="scientific">Nitrosomonas nitrosa</name>
    <dbReference type="NCBI Taxonomy" id="52442"/>
    <lineage>
        <taxon>Bacteria</taxon>
        <taxon>Pseudomonadati</taxon>
        <taxon>Pseudomonadota</taxon>
        <taxon>Betaproteobacteria</taxon>
        <taxon>Nitrosomonadales</taxon>
        <taxon>Nitrosomonadaceae</taxon>
        <taxon>Nitrosomonas</taxon>
    </lineage>
</organism>
<dbReference type="OrthoDB" id="8546610at2"/>
<evidence type="ECO:0000259" key="1">
    <source>
        <dbReference type="Pfam" id="PF05618"/>
    </source>
</evidence>
<keyword evidence="3" id="KW-1185">Reference proteome</keyword>
<dbReference type="SUPFAM" id="SSF50630">
    <property type="entry name" value="Acid proteases"/>
    <property type="match status" value="1"/>
</dbReference>
<sequence>MIIKIPKLFKGNNYVDIVVLASVFLLGLTPLTTSAKEKSVYGYLEPVVLYPDKIPLIAKLDTGAVTASLSATDIHLYKKNGKRYVKFKVSHPKIEKTLKYDLPVVRIAKIKNRASEEKSESYDPRPVVKMPIYFDGRLYDIAVNLIDRTHFTAPMLLGRKALDKLNAVVDGTTKYTIQ</sequence>
<proteinExistence type="predicted"/>
<reference evidence="2 3" key="1">
    <citation type="submission" date="2016-10" db="EMBL/GenBank/DDBJ databases">
        <authorList>
            <person name="de Groot N.N."/>
        </authorList>
    </citation>
    <scope>NUCLEOTIDE SEQUENCE [LARGE SCALE GENOMIC DNA]</scope>
    <source>
        <strain evidence="2 3">Nm146</strain>
    </source>
</reference>
<name>A0A1I4MGH3_9PROT</name>
<dbReference type="InterPro" id="IPR021109">
    <property type="entry name" value="Peptidase_aspartic_dom_sf"/>
</dbReference>